<keyword evidence="2" id="KW-1185">Reference proteome</keyword>
<accession>A0AAI8BCE2</accession>
<sequence>MLTAVGESVILVEVAGAGDYANCSDIIDQVTQEVLLKDYKCNTERRTLVPDTDGHIIVPPEVLKVDTVDPRLDYTFRAGRLYDRAGATDVFDKPVEVDVTLGLRFEDIPFSLQLEVAAKAARRYQKSYVGSQTADCFLKEDEAIAASIAEDAEADTEDYNLLDTYELAWLRRRTFNNGTIN</sequence>
<dbReference type="AlphaFoldDB" id="A0AAI8BCE2"/>
<evidence type="ECO:0000313" key="2">
    <source>
        <dbReference type="Proteomes" id="UP000029424"/>
    </source>
</evidence>
<dbReference type="Pfam" id="PF17212">
    <property type="entry name" value="Tube"/>
    <property type="match status" value="1"/>
</dbReference>
<protein>
    <submittedName>
        <fullName evidence="1">Uncharacterized protein</fullName>
    </submittedName>
</protein>
<gene>
    <name evidence="1" type="ORF">DM82_4359</name>
</gene>
<evidence type="ECO:0000313" key="1">
    <source>
        <dbReference type="EMBL" id="AIO69429.1"/>
    </source>
</evidence>
<name>A0AAI8BCE2_9BURK</name>
<reference evidence="1 2" key="1">
    <citation type="submission" date="2014-06" db="EMBL/GenBank/DDBJ databases">
        <authorList>
            <person name="Bishop-Lilly K.A."/>
            <person name="Broomall S.M."/>
            <person name="Chain P.S."/>
            <person name="Chertkov O."/>
            <person name="Coyne S.R."/>
            <person name="Daligault H.E."/>
            <person name="Davenport K.W."/>
            <person name="Erkkila T."/>
            <person name="Frey K.G."/>
            <person name="Gibbons H.S."/>
            <person name="Gu W."/>
            <person name="Jaissle J."/>
            <person name="Johnson S.L."/>
            <person name="Koroleva G.I."/>
            <person name="Ladner J.T."/>
            <person name="Lo C.-C."/>
            <person name="Minogue T.D."/>
            <person name="Munk C."/>
            <person name="Palacios G.F."/>
            <person name="Redden C.L."/>
            <person name="Rosenzweig C.N."/>
            <person name="Scholz M.B."/>
            <person name="Teshima H."/>
            <person name="Xu Y."/>
        </authorList>
    </citation>
    <scope>NUCLEOTIDE SEQUENCE [LARGE SCALE GENOMIC DNA]</scope>
    <source>
        <strain evidence="1 2">EO147</strain>
    </source>
</reference>
<organism evidence="1 2">
    <name type="scientific">Burkholderia oklahomensis</name>
    <dbReference type="NCBI Taxonomy" id="342113"/>
    <lineage>
        <taxon>Bacteria</taxon>
        <taxon>Pseudomonadati</taxon>
        <taxon>Pseudomonadota</taxon>
        <taxon>Betaproteobacteria</taxon>
        <taxon>Burkholderiales</taxon>
        <taxon>Burkholderiaceae</taxon>
        <taxon>Burkholderia</taxon>
        <taxon>pseudomallei group</taxon>
    </lineage>
</organism>
<dbReference type="KEGG" id="bok:DM82_4359"/>
<dbReference type="InterPro" id="IPR033767">
    <property type="entry name" value="Tail_Gp11"/>
</dbReference>
<dbReference type="Proteomes" id="UP000029424">
    <property type="component" value="Chromosome 2"/>
</dbReference>
<proteinExistence type="predicted"/>
<dbReference type="EMBL" id="CP008727">
    <property type="protein sequence ID" value="AIO69429.1"/>
    <property type="molecule type" value="Genomic_DNA"/>
</dbReference>